<evidence type="ECO:0000256" key="4">
    <source>
        <dbReference type="ARBA" id="ARBA00023080"/>
    </source>
</evidence>
<dbReference type="OrthoDB" id="9813694at2"/>
<dbReference type="PANTHER" id="PTHR43213">
    <property type="entry name" value="BIFUNCTIONAL DTTP/UTP PYROPHOSPHATASE/METHYLTRANSFERASE PROTEIN-RELATED"/>
    <property type="match status" value="1"/>
</dbReference>
<proteinExistence type="inferred from homology"/>
<dbReference type="EMBL" id="FZLN01000001">
    <property type="protein sequence ID" value="SNQ28472.1"/>
    <property type="molecule type" value="Genomic_DNA"/>
</dbReference>
<dbReference type="GO" id="GO:0009117">
    <property type="term" value="P:nucleotide metabolic process"/>
    <property type="evidence" value="ECO:0007669"/>
    <property type="project" value="UniProtKB-KW"/>
</dbReference>
<organism evidence="6 7">
    <name type="scientific">Acinetobacter apis</name>
    <dbReference type="NCBI Taxonomy" id="1229165"/>
    <lineage>
        <taxon>Bacteria</taxon>
        <taxon>Pseudomonadati</taxon>
        <taxon>Pseudomonadota</taxon>
        <taxon>Gammaproteobacteria</taxon>
        <taxon>Moraxellales</taxon>
        <taxon>Moraxellaceae</taxon>
        <taxon>Acinetobacter</taxon>
    </lineage>
</organism>
<comment type="catalytic activity">
    <reaction evidence="5">
        <text>a 2'-deoxyribonucleoside 5'-triphosphate + H2O = a 2'-deoxyribonucleoside 5'-phosphate + diphosphate + H(+)</text>
        <dbReference type="Rhea" id="RHEA:44644"/>
        <dbReference type="ChEBI" id="CHEBI:15377"/>
        <dbReference type="ChEBI" id="CHEBI:15378"/>
        <dbReference type="ChEBI" id="CHEBI:33019"/>
        <dbReference type="ChEBI" id="CHEBI:61560"/>
        <dbReference type="ChEBI" id="CHEBI:65317"/>
        <dbReference type="EC" id="3.6.1.9"/>
    </reaction>
</comment>
<dbReference type="Gene3D" id="3.90.950.10">
    <property type="match status" value="1"/>
</dbReference>
<keyword evidence="2 5" id="KW-0963">Cytoplasm</keyword>
<evidence type="ECO:0000256" key="3">
    <source>
        <dbReference type="ARBA" id="ARBA00022801"/>
    </source>
</evidence>
<keyword evidence="3 5" id="KW-0378">Hydrolase</keyword>
<feature type="active site" description="Proton acceptor" evidence="5">
    <location>
        <position position="73"/>
    </location>
</feature>
<dbReference type="PIRSF" id="PIRSF006305">
    <property type="entry name" value="Maf"/>
    <property type="match status" value="1"/>
</dbReference>
<dbReference type="RefSeq" id="WP_088822518.1">
    <property type="nucleotide sequence ID" value="NZ_FZLN01000001.1"/>
</dbReference>
<evidence type="ECO:0000256" key="5">
    <source>
        <dbReference type="HAMAP-Rule" id="MF_00528"/>
    </source>
</evidence>
<dbReference type="PANTHER" id="PTHR43213:SF10">
    <property type="entry name" value="7-METHYL-GTP PYROPHOSPHATASE"/>
    <property type="match status" value="1"/>
</dbReference>
<dbReference type="GO" id="GO:0005737">
    <property type="term" value="C:cytoplasm"/>
    <property type="evidence" value="ECO:0007669"/>
    <property type="project" value="UniProtKB-SubCell"/>
</dbReference>
<gene>
    <name evidence="6" type="ORF">SAMN05444584_0395</name>
</gene>
<comment type="caution">
    <text evidence="5">Lacks conserved residue(s) required for the propagation of feature annotation.</text>
</comment>
<comment type="function">
    <text evidence="5">Nucleoside triphosphate pyrophosphatase. May have a dual role in cell division arrest and in preventing the incorporation of modified nucleotides into cellular nucleic acids.</text>
</comment>
<dbReference type="CDD" id="cd00555">
    <property type="entry name" value="Maf"/>
    <property type="match status" value="1"/>
</dbReference>
<comment type="similarity">
    <text evidence="5">Belongs to the Maf family.</text>
</comment>
<dbReference type="InterPro" id="IPR029001">
    <property type="entry name" value="ITPase-like_fam"/>
</dbReference>
<keyword evidence="7" id="KW-1185">Reference proteome</keyword>
<dbReference type="Pfam" id="PF02545">
    <property type="entry name" value="Maf"/>
    <property type="match status" value="1"/>
</dbReference>
<evidence type="ECO:0000313" key="6">
    <source>
        <dbReference type="EMBL" id="SNQ28472.1"/>
    </source>
</evidence>
<dbReference type="NCBIfam" id="TIGR00172">
    <property type="entry name" value="maf"/>
    <property type="match status" value="1"/>
</dbReference>
<comment type="catalytic activity">
    <reaction evidence="5">
        <text>a ribonucleoside 5'-triphosphate + H2O = a ribonucleoside 5'-phosphate + diphosphate + H(+)</text>
        <dbReference type="Rhea" id="RHEA:23996"/>
        <dbReference type="ChEBI" id="CHEBI:15377"/>
        <dbReference type="ChEBI" id="CHEBI:15378"/>
        <dbReference type="ChEBI" id="CHEBI:33019"/>
        <dbReference type="ChEBI" id="CHEBI:58043"/>
        <dbReference type="ChEBI" id="CHEBI:61557"/>
        <dbReference type="EC" id="3.6.1.9"/>
    </reaction>
</comment>
<dbReference type="EC" id="3.6.1.9" evidence="5"/>
<dbReference type="GO" id="GO:0047429">
    <property type="term" value="F:nucleoside triphosphate diphosphatase activity"/>
    <property type="evidence" value="ECO:0007669"/>
    <property type="project" value="UniProtKB-EC"/>
</dbReference>
<dbReference type="HAMAP" id="MF_00528">
    <property type="entry name" value="Maf"/>
    <property type="match status" value="1"/>
</dbReference>
<dbReference type="AlphaFoldDB" id="A0A217EDZ5"/>
<reference evidence="7" key="1">
    <citation type="submission" date="2017-06" db="EMBL/GenBank/DDBJ databases">
        <authorList>
            <person name="Varghese N."/>
            <person name="Submissions S."/>
        </authorList>
    </citation>
    <scope>NUCLEOTIDE SEQUENCE [LARGE SCALE GENOMIC DNA]</scope>
    <source>
        <strain evidence="7">ANC 5114</strain>
    </source>
</reference>
<dbReference type="InterPro" id="IPR003697">
    <property type="entry name" value="Maf-like"/>
</dbReference>
<evidence type="ECO:0000256" key="1">
    <source>
        <dbReference type="ARBA" id="ARBA00004496"/>
    </source>
</evidence>
<sequence length="199" mass="22185">MNALPQIILASSSSTRQALLARLHLPFICISPEIDESPQTTDTSANALAIRLAQEKANCIAIQHPDAVVIGSDQVAYFSDQPHVFIGKPYTEEQAIEQLHISRKRTLHFVTAFTVQCQSLGVCQTINDQFSVTFRDLTDDEITRYVTIDQPLHCAGSFKCEGLGISLFEQMQGDDFTTLMGLPLIKLSHQLRMLHFQIP</sequence>
<keyword evidence="4 5" id="KW-0546">Nucleotide metabolism</keyword>
<dbReference type="SUPFAM" id="SSF52972">
    <property type="entry name" value="ITPase-like"/>
    <property type="match status" value="1"/>
</dbReference>
<comment type="subcellular location">
    <subcellularLocation>
        <location evidence="1 5">Cytoplasm</location>
    </subcellularLocation>
</comment>
<name>A0A217EDZ5_9GAMM</name>
<comment type="cofactor">
    <cofactor evidence="5">
        <name>a divalent metal cation</name>
        <dbReference type="ChEBI" id="CHEBI:60240"/>
    </cofactor>
</comment>
<accession>A0A217EDZ5</accession>
<protein>
    <recommendedName>
        <fullName evidence="5">Nucleoside triphosphate pyrophosphatase</fullName>
        <ecNumber evidence="5">3.6.1.9</ecNumber>
    </recommendedName>
    <alternativeName>
        <fullName evidence="5">Nucleotide pyrophosphatase</fullName>
        <shortName evidence="5">Nucleotide PPase</shortName>
    </alternativeName>
</protein>
<evidence type="ECO:0000256" key="2">
    <source>
        <dbReference type="ARBA" id="ARBA00022490"/>
    </source>
</evidence>
<dbReference type="Proteomes" id="UP000243463">
    <property type="component" value="Unassembled WGS sequence"/>
</dbReference>
<evidence type="ECO:0000313" key="7">
    <source>
        <dbReference type="Proteomes" id="UP000243463"/>
    </source>
</evidence>